<comment type="caution">
    <text evidence="5">The sequence shown here is derived from an EMBL/GenBank/DDBJ whole genome shotgun (WGS) entry which is preliminary data.</text>
</comment>
<evidence type="ECO:0000256" key="1">
    <source>
        <dbReference type="ARBA" id="ARBA00004418"/>
    </source>
</evidence>
<sequence>MKLHTTMIAALAASTLCTGGAMACETTLRSADTHPDGYPTVEAVKYMGKQLEEKTGGRLCVEVFPSSQLGEEKDSIEQTQFGVIDMVRSSLGPFNNMIPETRVVSLPYIFRSEEHMHHVVDGPIGKEIAAAFVPNDLVVLAYYDGGARSFYNSKRPVMSIEDLKGLKFRVMQSDVFVDMMDALGANATPMPYGEVYSSIQTGVIDGAENNFPSYDSSGHAEVAKYYTNDQHLIMPEVLAMSKITFDKLSPEDQAAVREAAKASVPVMRDLWTKQVAASLEKVKAAGAEVITDVDKQPYIDAMAPLYAKYADTPELKDLVKRIQDTQ</sequence>
<dbReference type="InterPro" id="IPR004682">
    <property type="entry name" value="TRAP_DctP"/>
</dbReference>
<dbReference type="Proteomes" id="UP001438953">
    <property type="component" value="Unassembled WGS sequence"/>
</dbReference>
<keyword evidence="6" id="KW-1185">Reference proteome</keyword>
<accession>A0ABV1SJL9</accession>
<reference evidence="5 6" key="1">
    <citation type="submission" date="2024-01" db="EMBL/GenBank/DDBJ databases">
        <authorList>
            <person name="Deng Y."/>
            <person name="Su J."/>
        </authorList>
    </citation>
    <scope>NUCLEOTIDE SEQUENCE [LARGE SCALE GENOMIC DNA]</scope>
    <source>
        <strain evidence="5 6">CPCC 100088</strain>
    </source>
</reference>
<evidence type="ECO:0000313" key="5">
    <source>
        <dbReference type="EMBL" id="MER5173083.1"/>
    </source>
</evidence>
<evidence type="ECO:0000256" key="4">
    <source>
        <dbReference type="SAM" id="SignalP"/>
    </source>
</evidence>
<name>A0ABV1SJL9_9RHOB</name>
<feature type="chain" id="PRO_5047182809" evidence="4">
    <location>
        <begin position="24"/>
        <end position="326"/>
    </location>
</feature>
<dbReference type="PIRSF" id="PIRSF006470">
    <property type="entry name" value="DctB"/>
    <property type="match status" value="1"/>
</dbReference>
<evidence type="ECO:0000256" key="2">
    <source>
        <dbReference type="ARBA" id="ARBA00022729"/>
    </source>
</evidence>
<dbReference type="InterPro" id="IPR018389">
    <property type="entry name" value="DctP_fam"/>
</dbReference>
<dbReference type="Gene3D" id="3.40.190.170">
    <property type="entry name" value="Bacterial extracellular solute-binding protein, family 7"/>
    <property type="match status" value="1"/>
</dbReference>
<dbReference type="CDD" id="cd13671">
    <property type="entry name" value="PBP2_TRAP_SBP_like_3"/>
    <property type="match status" value="1"/>
</dbReference>
<reference evidence="5 6" key="2">
    <citation type="submission" date="2024-06" db="EMBL/GenBank/DDBJ databases">
        <title>Thioclava kandeliae sp. nov. from a rhizosphere soil sample of Kandelia candel in a mangrove.</title>
        <authorList>
            <person name="Mu T."/>
        </authorList>
    </citation>
    <scope>NUCLEOTIDE SEQUENCE [LARGE SCALE GENOMIC DNA]</scope>
    <source>
        <strain evidence="5 6">CPCC 100088</strain>
    </source>
</reference>
<dbReference type="NCBIfam" id="TIGR00787">
    <property type="entry name" value="dctP"/>
    <property type="match status" value="1"/>
</dbReference>
<feature type="signal peptide" evidence="4">
    <location>
        <begin position="1"/>
        <end position="23"/>
    </location>
</feature>
<dbReference type="InterPro" id="IPR038404">
    <property type="entry name" value="TRAP_DctP_sf"/>
</dbReference>
<evidence type="ECO:0000256" key="3">
    <source>
        <dbReference type="ARBA" id="ARBA00022764"/>
    </source>
</evidence>
<dbReference type="PANTHER" id="PTHR33376">
    <property type="match status" value="1"/>
</dbReference>
<dbReference type="RefSeq" id="WP_350938313.1">
    <property type="nucleotide sequence ID" value="NZ_JAYWLC010000014.1"/>
</dbReference>
<dbReference type="PANTHER" id="PTHR33376:SF2">
    <property type="entry name" value="DICARBOXYLATE-BINDING PERIPLASMIC PROTEIN"/>
    <property type="match status" value="1"/>
</dbReference>
<organism evidence="5 6">
    <name type="scientific">Thioclava kandeliae</name>
    <dbReference type="NCBI Taxonomy" id="3070818"/>
    <lineage>
        <taxon>Bacteria</taxon>
        <taxon>Pseudomonadati</taxon>
        <taxon>Pseudomonadota</taxon>
        <taxon>Alphaproteobacteria</taxon>
        <taxon>Rhodobacterales</taxon>
        <taxon>Paracoccaceae</taxon>
        <taxon>Thioclava</taxon>
    </lineage>
</organism>
<dbReference type="EMBL" id="JAYWLC010000014">
    <property type="protein sequence ID" value="MER5173083.1"/>
    <property type="molecule type" value="Genomic_DNA"/>
</dbReference>
<dbReference type="NCBIfam" id="NF037995">
    <property type="entry name" value="TRAP_S1"/>
    <property type="match status" value="1"/>
</dbReference>
<dbReference type="Pfam" id="PF03480">
    <property type="entry name" value="DctP"/>
    <property type="match status" value="1"/>
</dbReference>
<proteinExistence type="predicted"/>
<protein>
    <submittedName>
        <fullName evidence="5">TRAP transporter substrate-binding protein</fullName>
    </submittedName>
</protein>
<evidence type="ECO:0000313" key="6">
    <source>
        <dbReference type="Proteomes" id="UP001438953"/>
    </source>
</evidence>
<keyword evidence="2 4" id="KW-0732">Signal</keyword>
<dbReference type="PROSITE" id="PS51257">
    <property type="entry name" value="PROKAR_LIPOPROTEIN"/>
    <property type="match status" value="1"/>
</dbReference>
<keyword evidence="3" id="KW-0574">Periplasm</keyword>
<gene>
    <name evidence="5" type="ORF">VSX56_15020</name>
</gene>
<comment type="subcellular location">
    <subcellularLocation>
        <location evidence="1">Periplasm</location>
    </subcellularLocation>
</comment>